<proteinExistence type="predicted"/>
<reference evidence="2" key="1">
    <citation type="submission" date="2022-03" db="EMBL/GenBank/DDBJ databases">
        <authorList>
            <person name="Sayadi A."/>
        </authorList>
    </citation>
    <scope>NUCLEOTIDE SEQUENCE</scope>
</reference>
<keyword evidence="3" id="KW-1185">Reference proteome</keyword>
<dbReference type="AlphaFoldDB" id="A0A9P0PPB3"/>
<accession>A0A9P0PPB3</accession>
<feature type="region of interest" description="Disordered" evidence="1">
    <location>
        <begin position="1"/>
        <end position="31"/>
    </location>
</feature>
<sequence length="31" mass="3608">MGRPRDRVISQNNVAGKRVYVPNQNKQLNVR</sequence>
<evidence type="ECO:0000313" key="3">
    <source>
        <dbReference type="Proteomes" id="UP001152888"/>
    </source>
</evidence>
<dbReference type="EMBL" id="CAKOFQ010007126">
    <property type="protein sequence ID" value="CAH1991856.1"/>
    <property type="molecule type" value="Genomic_DNA"/>
</dbReference>
<comment type="caution">
    <text evidence="2">The sequence shown here is derived from an EMBL/GenBank/DDBJ whole genome shotgun (WGS) entry which is preliminary data.</text>
</comment>
<gene>
    <name evidence="2" type="ORF">ACAOBT_LOCUS20518</name>
</gene>
<feature type="compositionally biased region" description="Polar residues" evidence="1">
    <location>
        <begin position="22"/>
        <end position="31"/>
    </location>
</feature>
<evidence type="ECO:0000313" key="2">
    <source>
        <dbReference type="EMBL" id="CAH1991856.1"/>
    </source>
</evidence>
<dbReference type="Proteomes" id="UP001152888">
    <property type="component" value="Unassembled WGS sequence"/>
</dbReference>
<name>A0A9P0PPB3_ACAOB</name>
<evidence type="ECO:0000256" key="1">
    <source>
        <dbReference type="SAM" id="MobiDB-lite"/>
    </source>
</evidence>
<protein>
    <submittedName>
        <fullName evidence="2">Uncharacterized protein</fullName>
    </submittedName>
</protein>
<organism evidence="2 3">
    <name type="scientific">Acanthoscelides obtectus</name>
    <name type="common">Bean weevil</name>
    <name type="synonym">Bruchus obtectus</name>
    <dbReference type="NCBI Taxonomy" id="200917"/>
    <lineage>
        <taxon>Eukaryota</taxon>
        <taxon>Metazoa</taxon>
        <taxon>Ecdysozoa</taxon>
        <taxon>Arthropoda</taxon>
        <taxon>Hexapoda</taxon>
        <taxon>Insecta</taxon>
        <taxon>Pterygota</taxon>
        <taxon>Neoptera</taxon>
        <taxon>Endopterygota</taxon>
        <taxon>Coleoptera</taxon>
        <taxon>Polyphaga</taxon>
        <taxon>Cucujiformia</taxon>
        <taxon>Chrysomeloidea</taxon>
        <taxon>Chrysomelidae</taxon>
        <taxon>Bruchinae</taxon>
        <taxon>Bruchini</taxon>
        <taxon>Acanthoscelides</taxon>
    </lineage>
</organism>